<dbReference type="Proteomes" id="UP001206128">
    <property type="component" value="Unassembled WGS sequence"/>
</dbReference>
<dbReference type="InterPro" id="IPR006626">
    <property type="entry name" value="PbH1"/>
</dbReference>
<evidence type="ECO:0000313" key="3">
    <source>
        <dbReference type="EMBL" id="MCP2167764.1"/>
    </source>
</evidence>
<dbReference type="InterPro" id="IPR012334">
    <property type="entry name" value="Pectin_lyas_fold"/>
</dbReference>
<dbReference type="InterPro" id="IPR011050">
    <property type="entry name" value="Pectin_lyase_fold/virulence"/>
</dbReference>
<dbReference type="InterPro" id="IPR039448">
    <property type="entry name" value="Beta_helix"/>
</dbReference>
<organism evidence="3 4">
    <name type="scientific">Goodfellowiella coeruleoviolacea</name>
    <dbReference type="NCBI Taxonomy" id="334858"/>
    <lineage>
        <taxon>Bacteria</taxon>
        <taxon>Bacillati</taxon>
        <taxon>Actinomycetota</taxon>
        <taxon>Actinomycetes</taxon>
        <taxon>Pseudonocardiales</taxon>
        <taxon>Pseudonocardiaceae</taxon>
        <taxon>Goodfellowiella</taxon>
    </lineage>
</organism>
<dbReference type="SUPFAM" id="SSF51126">
    <property type="entry name" value="Pectin lyase-like"/>
    <property type="match status" value="1"/>
</dbReference>
<evidence type="ECO:0000256" key="1">
    <source>
        <dbReference type="SAM" id="SignalP"/>
    </source>
</evidence>
<feature type="chain" id="PRO_5041910536" evidence="1">
    <location>
        <begin position="25"/>
        <end position="378"/>
    </location>
</feature>
<protein>
    <submittedName>
        <fullName evidence="3">Right handed beta helix region</fullName>
    </submittedName>
</protein>
<proteinExistence type="predicted"/>
<evidence type="ECO:0000313" key="4">
    <source>
        <dbReference type="Proteomes" id="UP001206128"/>
    </source>
</evidence>
<comment type="caution">
    <text evidence="3">The sequence shown here is derived from an EMBL/GenBank/DDBJ whole genome shotgun (WGS) entry which is preliminary data.</text>
</comment>
<name>A0AAE3KIU4_9PSEU</name>
<dbReference type="RefSeq" id="WP_253774950.1">
    <property type="nucleotide sequence ID" value="NZ_JAMTCK010000011.1"/>
</dbReference>
<accession>A0AAE3KIU4</accession>
<sequence>MRIGSLLVGAVLAATCLSGGTAHAADVFTVYMSPTGSDSADGLSPTTAVRSLVRVQDVLRGAKPSTDVEVRIKQGTYVAPPMHDWRFYVPGHTISFLPIDYQYGEGQDGIAGRPVFRNAADLPSGYWLQPRLPRDQTDPLYDGGDSGLRFYYLQVEYYSAGAVSVHGDSERDISDDTYSPPMRKPGSKGLNGNTFFGMVFTHLGSKWAPCGATCYGYGAIVLTNSSGNRITNNHFVNIENHGNYGGHIHGLYVTHFSSGNTMSANRFSHINGDPVKIRDRSNFNTVEDNTFTRTGRAGFYRDEFCDAACLKANPEVGTRQCASYHNRFAYNHLISDYDGDNSSEAWTLQPAGLTNAGGAPCTIPAGEQRLHTAGNTTS</sequence>
<gene>
    <name evidence="3" type="ORF">LX83_004637</name>
</gene>
<keyword evidence="4" id="KW-1185">Reference proteome</keyword>
<feature type="domain" description="Right handed beta helix" evidence="2">
    <location>
        <begin position="213"/>
        <end position="299"/>
    </location>
</feature>
<dbReference type="SMART" id="SM00710">
    <property type="entry name" value="PbH1"/>
    <property type="match status" value="3"/>
</dbReference>
<feature type="signal peptide" evidence="1">
    <location>
        <begin position="1"/>
        <end position="24"/>
    </location>
</feature>
<dbReference type="EMBL" id="JAMTCK010000011">
    <property type="protein sequence ID" value="MCP2167764.1"/>
    <property type="molecule type" value="Genomic_DNA"/>
</dbReference>
<dbReference type="Pfam" id="PF13229">
    <property type="entry name" value="Beta_helix"/>
    <property type="match status" value="1"/>
</dbReference>
<dbReference type="AlphaFoldDB" id="A0AAE3KIU4"/>
<evidence type="ECO:0000259" key="2">
    <source>
        <dbReference type="Pfam" id="PF13229"/>
    </source>
</evidence>
<dbReference type="Gene3D" id="2.160.20.10">
    <property type="entry name" value="Single-stranded right-handed beta-helix, Pectin lyase-like"/>
    <property type="match status" value="1"/>
</dbReference>
<reference evidence="3" key="1">
    <citation type="submission" date="2022-06" db="EMBL/GenBank/DDBJ databases">
        <title>Genomic Encyclopedia of Archaeal and Bacterial Type Strains, Phase II (KMG-II): from individual species to whole genera.</title>
        <authorList>
            <person name="Goeker M."/>
        </authorList>
    </citation>
    <scope>NUCLEOTIDE SEQUENCE</scope>
    <source>
        <strain evidence="3">DSM 43935</strain>
    </source>
</reference>
<keyword evidence="1" id="KW-0732">Signal</keyword>